<gene>
    <name evidence="2" type="ORF">AMECASPLE_023651</name>
</gene>
<keyword evidence="3" id="KW-1185">Reference proteome</keyword>
<sequence>LKELVACPVSQYKLQTLLTSQTAQSYVMSLLEETMAHSEVINNNNTLLVVLSKEEGAGLGFSIAGGVDVEQKQITVHRVFAKGAASLEGTIQSGDTILSVNGTSLEGKSHVDVVSCLHQARFSKQALVVIWRNSS</sequence>
<dbReference type="SMART" id="SM00228">
    <property type="entry name" value="PDZ"/>
    <property type="match status" value="1"/>
</dbReference>
<feature type="domain" description="PDZ" evidence="1">
    <location>
        <begin position="48"/>
        <end position="120"/>
    </location>
</feature>
<dbReference type="Pfam" id="PF00595">
    <property type="entry name" value="PDZ"/>
    <property type="match status" value="1"/>
</dbReference>
<comment type="caution">
    <text evidence="2">The sequence shown here is derived from an EMBL/GenBank/DDBJ whole genome shotgun (WGS) entry which is preliminary data.</text>
</comment>
<dbReference type="SUPFAM" id="SSF50156">
    <property type="entry name" value="PDZ domain-like"/>
    <property type="match status" value="1"/>
</dbReference>
<dbReference type="PROSITE" id="PS50106">
    <property type="entry name" value="PDZ"/>
    <property type="match status" value="1"/>
</dbReference>
<dbReference type="InterPro" id="IPR036034">
    <property type="entry name" value="PDZ_sf"/>
</dbReference>
<accession>A0ABV0XH48</accession>
<dbReference type="PANTHER" id="PTHR11324">
    <property type="entry name" value="IL16-RELATED"/>
    <property type="match status" value="1"/>
</dbReference>
<proteinExistence type="predicted"/>
<dbReference type="InterPro" id="IPR001478">
    <property type="entry name" value="PDZ"/>
</dbReference>
<evidence type="ECO:0000313" key="2">
    <source>
        <dbReference type="EMBL" id="MEQ2280798.1"/>
    </source>
</evidence>
<evidence type="ECO:0000313" key="3">
    <source>
        <dbReference type="Proteomes" id="UP001469553"/>
    </source>
</evidence>
<protein>
    <recommendedName>
        <fullName evidence="1">PDZ domain-containing protein</fullName>
    </recommendedName>
</protein>
<evidence type="ECO:0000259" key="1">
    <source>
        <dbReference type="PROSITE" id="PS50106"/>
    </source>
</evidence>
<feature type="non-terminal residue" evidence="2">
    <location>
        <position position="1"/>
    </location>
</feature>
<name>A0ABV0XH48_9TELE</name>
<reference evidence="2 3" key="1">
    <citation type="submission" date="2021-06" db="EMBL/GenBank/DDBJ databases">
        <authorList>
            <person name="Palmer J.M."/>
        </authorList>
    </citation>
    <scope>NUCLEOTIDE SEQUENCE [LARGE SCALE GENOMIC DNA]</scope>
    <source>
        <strain evidence="2 3">AS_MEX2019</strain>
        <tissue evidence="2">Muscle</tissue>
    </source>
</reference>
<dbReference type="PANTHER" id="PTHR11324:SF16">
    <property type="entry name" value="PDZ DOMAIN-CONTAINING PROTEIN 2"/>
    <property type="match status" value="1"/>
</dbReference>
<organism evidence="2 3">
    <name type="scientific">Ameca splendens</name>
    <dbReference type="NCBI Taxonomy" id="208324"/>
    <lineage>
        <taxon>Eukaryota</taxon>
        <taxon>Metazoa</taxon>
        <taxon>Chordata</taxon>
        <taxon>Craniata</taxon>
        <taxon>Vertebrata</taxon>
        <taxon>Euteleostomi</taxon>
        <taxon>Actinopterygii</taxon>
        <taxon>Neopterygii</taxon>
        <taxon>Teleostei</taxon>
        <taxon>Neoteleostei</taxon>
        <taxon>Acanthomorphata</taxon>
        <taxon>Ovalentaria</taxon>
        <taxon>Atherinomorphae</taxon>
        <taxon>Cyprinodontiformes</taxon>
        <taxon>Goodeidae</taxon>
        <taxon>Ameca</taxon>
    </lineage>
</organism>
<dbReference type="EMBL" id="JAHRIP010002196">
    <property type="protein sequence ID" value="MEQ2280798.1"/>
    <property type="molecule type" value="Genomic_DNA"/>
</dbReference>
<dbReference type="Proteomes" id="UP001469553">
    <property type="component" value="Unassembled WGS sequence"/>
</dbReference>
<dbReference type="Gene3D" id="2.30.42.10">
    <property type="match status" value="1"/>
</dbReference>
<dbReference type="CDD" id="cd06762">
    <property type="entry name" value="PDZ6_PDZD2-PDZ3_hPro-IL-16-like"/>
    <property type="match status" value="1"/>
</dbReference>